<dbReference type="Proteomes" id="UP001153642">
    <property type="component" value="Unassembled WGS sequence"/>
</dbReference>
<feature type="transmembrane region" description="Helical" evidence="9">
    <location>
        <begin position="185"/>
        <end position="204"/>
    </location>
</feature>
<dbReference type="PANTHER" id="PTHR48020">
    <property type="entry name" value="PROTON MYO-INOSITOL COTRANSPORTER"/>
    <property type="match status" value="1"/>
</dbReference>
<dbReference type="Gene3D" id="1.20.1250.20">
    <property type="entry name" value="MFS general substrate transporter like domains"/>
    <property type="match status" value="2"/>
</dbReference>
<feature type="domain" description="Major facilitator superfamily (MFS) profile" evidence="10">
    <location>
        <begin position="12"/>
        <end position="448"/>
    </location>
</feature>
<dbReference type="PANTHER" id="PTHR48020:SF12">
    <property type="entry name" value="PROTON MYO-INOSITOL COTRANSPORTER"/>
    <property type="match status" value="1"/>
</dbReference>
<evidence type="ECO:0000256" key="9">
    <source>
        <dbReference type="SAM" id="Phobius"/>
    </source>
</evidence>
<evidence type="ECO:0000256" key="5">
    <source>
        <dbReference type="ARBA" id="ARBA00022692"/>
    </source>
</evidence>
<feature type="transmembrane region" description="Helical" evidence="9">
    <location>
        <begin position="80"/>
        <end position="99"/>
    </location>
</feature>
<evidence type="ECO:0000256" key="3">
    <source>
        <dbReference type="ARBA" id="ARBA00022448"/>
    </source>
</evidence>
<dbReference type="NCBIfam" id="TIGR00879">
    <property type="entry name" value="SP"/>
    <property type="match status" value="1"/>
</dbReference>
<feature type="transmembrane region" description="Helical" evidence="9">
    <location>
        <begin position="264"/>
        <end position="286"/>
    </location>
</feature>
<keyword evidence="5 9" id="KW-0812">Transmembrane</keyword>
<dbReference type="InterPro" id="IPR047984">
    <property type="entry name" value="XylE-like"/>
</dbReference>
<keyword evidence="12" id="KW-1185">Reference proteome</keyword>
<feature type="transmembrane region" description="Helical" evidence="9">
    <location>
        <begin position="359"/>
        <end position="382"/>
    </location>
</feature>
<dbReference type="InterPro" id="IPR036259">
    <property type="entry name" value="MFS_trans_sf"/>
</dbReference>
<dbReference type="PROSITE" id="PS00216">
    <property type="entry name" value="SUGAR_TRANSPORT_1"/>
    <property type="match status" value="2"/>
</dbReference>
<keyword evidence="6 9" id="KW-1133">Transmembrane helix</keyword>
<evidence type="ECO:0000256" key="1">
    <source>
        <dbReference type="ARBA" id="ARBA00004651"/>
    </source>
</evidence>
<feature type="transmembrane region" description="Helical" evidence="9">
    <location>
        <begin position="301"/>
        <end position="321"/>
    </location>
</feature>
<feature type="transmembrane region" description="Helical" evidence="9">
    <location>
        <begin position="333"/>
        <end position="353"/>
    </location>
</feature>
<dbReference type="PROSITE" id="PS00217">
    <property type="entry name" value="SUGAR_TRANSPORT_2"/>
    <property type="match status" value="1"/>
</dbReference>
<protein>
    <submittedName>
        <fullName evidence="11">Sugar porter family MFS transporter</fullName>
    </submittedName>
</protein>
<dbReference type="InterPro" id="IPR050814">
    <property type="entry name" value="Myo-inositol_Transporter"/>
</dbReference>
<dbReference type="InterPro" id="IPR005829">
    <property type="entry name" value="Sugar_transporter_CS"/>
</dbReference>
<dbReference type="RefSeq" id="WP_277898329.1">
    <property type="nucleotide sequence ID" value="NZ_JAPMUA010000001.1"/>
</dbReference>
<feature type="transmembrane region" description="Helical" evidence="9">
    <location>
        <begin position="105"/>
        <end position="126"/>
    </location>
</feature>
<dbReference type="PROSITE" id="PS50850">
    <property type="entry name" value="MFS"/>
    <property type="match status" value="1"/>
</dbReference>
<feature type="transmembrane region" description="Helical" evidence="9">
    <location>
        <begin position="426"/>
        <end position="444"/>
    </location>
</feature>
<sequence length="468" mass="51836">MKNYNYTFLLFICLVAALGGLLFGYDWVVIGGAKPFYELYFNISNTPSLQGWAISSALIGCIIGAALAGFLADRFGRKRLLIMSALFFTISAYGSGAAVHFNYFIIYRIIGGVGIGMASTLSPMFIAEVTPPKTRGMFVSINQLTIVIGILAAQITNMLISESIPEEFSQIQISHSWNGQTGWRWMFWSELIPACLFFILMFFVPESPRFLIKKGKSDKAKSILTKVGGRTYADLESEKVEDTLNGNKPEVSFKEIFSKRSSTILSIGIILAVFQQWCGINIIFNYAQEIFTAAGYNMNDLFMNIVITGSINLVFTVIAMLSIDKIGRKKLMLYGAGSLSLVYLGIGSMYALQVSGWPMLILVLLAIAAYAVSIAPVTWVIISEIFPNRFRGTAMAISTFSLWIASALLVQTFPLLNKNLGASGTFWVYGFICVLGFMFVYFRLPETKNKSLEEIEKSLFPKNPTKSS</sequence>
<dbReference type="EMBL" id="JAPMUA010000001">
    <property type="protein sequence ID" value="MDG3584570.1"/>
    <property type="molecule type" value="Genomic_DNA"/>
</dbReference>
<evidence type="ECO:0000313" key="11">
    <source>
        <dbReference type="EMBL" id="MDG3584570.1"/>
    </source>
</evidence>
<feature type="transmembrane region" description="Helical" evidence="9">
    <location>
        <begin position="394"/>
        <end position="414"/>
    </location>
</feature>
<dbReference type="Pfam" id="PF00083">
    <property type="entry name" value="Sugar_tr"/>
    <property type="match status" value="1"/>
</dbReference>
<comment type="similarity">
    <text evidence="2 8">Belongs to the major facilitator superfamily. Sugar transporter (TC 2.A.1.1) family.</text>
</comment>
<dbReference type="SUPFAM" id="SSF103473">
    <property type="entry name" value="MFS general substrate transporter"/>
    <property type="match status" value="1"/>
</dbReference>
<gene>
    <name evidence="11" type="ORF">OSR52_01730</name>
</gene>
<evidence type="ECO:0000256" key="8">
    <source>
        <dbReference type="RuleBase" id="RU003346"/>
    </source>
</evidence>
<feature type="transmembrane region" description="Helical" evidence="9">
    <location>
        <begin position="138"/>
        <end position="160"/>
    </location>
</feature>
<reference evidence="11" key="1">
    <citation type="submission" date="2022-11" db="EMBL/GenBank/DDBJ databases">
        <title>High-quality draft genome sequence of Galbibacter sp. strain CMA-7.</title>
        <authorList>
            <person name="Wei L."/>
            <person name="Dong C."/>
            <person name="Shao Z."/>
        </authorList>
    </citation>
    <scope>NUCLEOTIDE SEQUENCE</scope>
    <source>
        <strain evidence="11">CMA-7</strain>
    </source>
</reference>
<evidence type="ECO:0000259" key="10">
    <source>
        <dbReference type="PROSITE" id="PS50850"/>
    </source>
</evidence>
<evidence type="ECO:0000256" key="4">
    <source>
        <dbReference type="ARBA" id="ARBA00022475"/>
    </source>
</evidence>
<dbReference type="CDD" id="cd17359">
    <property type="entry name" value="MFS_XylE_like"/>
    <property type="match status" value="1"/>
</dbReference>
<keyword evidence="3 8" id="KW-0813">Transport</keyword>
<evidence type="ECO:0000256" key="2">
    <source>
        <dbReference type="ARBA" id="ARBA00010992"/>
    </source>
</evidence>
<evidence type="ECO:0000256" key="6">
    <source>
        <dbReference type="ARBA" id="ARBA00022989"/>
    </source>
</evidence>
<comment type="subcellular location">
    <subcellularLocation>
        <location evidence="1">Cell membrane</location>
        <topology evidence="1">Multi-pass membrane protein</topology>
    </subcellularLocation>
</comment>
<dbReference type="InterPro" id="IPR003663">
    <property type="entry name" value="Sugar/inositol_transpt"/>
</dbReference>
<accession>A0ABT6FMU3</accession>
<proteinExistence type="inferred from homology"/>
<dbReference type="PRINTS" id="PR00171">
    <property type="entry name" value="SUGRTRNSPORT"/>
</dbReference>
<feature type="transmembrane region" description="Helical" evidence="9">
    <location>
        <begin position="48"/>
        <end position="68"/>
    </location>
</feature>
<organism evidence="11 12">
    <name type="scientific">Galbibacter pacificus</name>
    <dbReference type="NCBI Taxonomy" id="2996052"/>
    <lineage>
        <taxon>Bacteria</taxon>
        <taxon>Pseudomonadati</taxon>
        <taxon>Bacteroidota</taxon>
        <taxon>Flavobacteriia</taxon>
        <taxon>Flavobacteriales</taxon>
        <taxon>Flavobacteriaceae</taxon>
        <taxon>Galbibacter</taxon>
    </lineage>
</organism>
<dbReference type="InterPro" id="IPR020846">
    <property type="entry name" value="MFS_dom"/>
</dbReference>
<evidence type="ECO:0000313" key="12">
    <source>
        <dbReference type="Proteomes" id="UP001153642"/>
    </source>
</evidence>
<keyword evidence="4" id="KW-1003">Cell membrane</keyword>
<dbReference type="InterPro" id="IPR005828">
    <property type="entry name" value="MFS_sugar_transport-like"/>
</dbReference>
<name>A0ABT6FMU3_9FLAO</name>
<comment type="caution">
    <text evidence="11">The sequence shown here is derived from an EMBL/GenBank/DDBJ whole genome shotgun (WGS) entry which is preliminary data.</text>
</comment>
<keyword evidence="7 9" id="KW-0472">Membrane</keyword>
<evidence type="ECO:0000256" key="7">
    <source>
        <dbReference type="ARBA" id="ARBA00023136"/>
    </source>
</evidence>